<evidence type="ECO:0000313" key="2">
    <source>
        <dbReference type="EMBL" id="QLH48932.1"/>
    </source>
</evidence>
<dbReference type="Proteomes" id="UP000509684">
    <property type="component" value="Chromosome"/>
</dbReference>
<name>A0A7D5N902_9PROT</name>
<accession>A0A7D5N902</accession>
<evidence type="ECO:0000256" key="1">
    <source>
        <dbReference type="SAM" id="Phobius"/>
    </source>
</evidence>
<feature type="transmembrane region" description="Helical" evidence="1">
    <location>
        <begin position="66"/>
        <end position="88"/>
    </location>
</feature>
<dbReference type="InterPro" id="IPR046130">
    <property type="entry name" value="DUF6127"/>
</dbReference>
<dbReference type="EMBL" id="CP058708">
    <property type="protein sequence ID" value="QLH48932.1"/>
    <property type="molecule type" value="Genomic_DNA"/>
</dbReference>
<keyword evidence="1" id="KW-0812">Transmembrane</keyword>
<keyword evidence="1" id="KW-1133">Transmembrane helix</keyword>
<reference evidence="2 3" key="1">
    <citation type="journal article" date="2019" name="Microbiome">
        <title>Annotated bacterial chromosomes from frame-shift-corrected long-read metagenomic data.</title>
        <authorList>
            <person name="Arumugam K."/>
            <person name="Bagci C."/>
            <person name="Bessarab I."/>
            <person name="Beier S."/>
            <person name="Buchfink B."/>
            <person name="Gorska A."/>
            <person name="Qiu G."/>
            <person name="Huson D.H."/>
            <person name="Williams R.B.H."/>
        </authorList>
    </citation>
    <scope>NUCLEOTIDE SEQUENCE [LARGE SCALE GENOMIC DNA]</scope>
    <source>
        <strain evidence="2">SSA1</strain>
    </source>
</reference>
<evidence type="ECO:0000313" key="3">
    <source>
        <dbReference type="Proteomes" id="UP000509684"/>
    </source>
</evidence>
<keyword evidence="1" id="KW-0472">Membrane</keyword>
<proteinExistence type="predicted"/>
<dbReference type="Pfam" id="PF19622">
    <property type="entry name" value="DUF6127"/>
    <property type="match status" value="1"/>
</dbReference>
<dbReference type="KEGG" id="acog:HWD57_03415"/>
<sequence>MQGTQIERRKMVTLPQEEFEAILERAAERGARHALHGVGLDGADAAHDIHELRSLLDAFNKAKKTVWLTIVRMLVAGLVMATLAGAFVKLKVFGGGQ</sequence>
<evidence type="ECO:0008006" key="4">
    <source>
        <dbReference type="Google" id="ProtNLM"/>
    </source>
</evidence>
<organism evidence="2 3">
    <name type="scientific">Candidatus Accumulibacter cognatus</name>
    <dbReference type="NCBI Taxonomy" id="2954383"/>
    <lineage>
        <taxon>Bacteria</taxon>
        <taxon>Pseudomonadati</taxon>
        <taxon>Pseudomonadota</taxon>
        <taxon>Betaproteobacteria</taxon>
        <taxon>Candidatus Accumulibacter</taxon>
    </lineage>
</organism>
<protein>
    <recommendedName>
        <fullName evidence="4">Transmembrane protein</fullName>
    </recommendedName>
</protein>
<dbReference type="AlphaFoldDB" id="A0A7D5N902"/>
<gene>
    <name evidence="2" type="ORF">HWD57_03415</name>
</gene>